<dbReference type="AlphaFoldDB" id="A0A8S1YHJ5"/>
<sequence>MSESRIRKAKLSLIMLLKNLTQDSKYKIISFVFVDDLYQQLNFFVKQFINYIRNSNQACLINGC</sequence>
<dbReference type="Proteomes" id="UP000689195">
    <property type="component" value="Unassembled WGS sequence"/>
</dbReference>
<comment type="caution">
    <text evidence="1">The sequence shown here is derived from an EMBL/GenBank/DDBJ whole genome shotgun (WGS) entry which is preliminary data.</text>
</comment>
<evidence type="ECO:0000313" key="2">
    <source>
        <dbReference type="Proteomes" id="UP000689195"/>
    </source>
</evidence>
<reference evidence="1" key="1">
    <citation type="submission" date="2021-01" db="EMBL/GenBank/DDBJ databases">
        <authorList>
            <consortium name="Genoscope - CEA"/>
            <person name="William W."/>
        </authorList>
    </citation>
    <scope>NUCLEOTIDE SEQUENCE</scope>
</reference>
<accession>A0A8S1YHJ5</accession>
<dbReference type="EMBL" id="CAJJDO010000195">
    <property type="protein sequence ID" value="CAD8214076.1"/>
    <property type="molecule type" value="Genomic_DNA"/>
</dbReference>
<evidence type="ECO:0000313" key="1">
    <source>
        <dbReference type="EMBL" id="CAD8214076.1"/>
    </source>
</evidence>
<organism evidence="1 2">
    <name type="scientific">Paramecium pentaurelia</name>
    <dbReference type="NCBI Taxonomy" id="43138"/>
    <lineage>
        <taxon>Eukaryota</taxon>
        <taxon>Sar</taxon>
        <taxon>Alveolata</taxon>
        <taxon>Ciliophora</taxon>
        <taxon>Intramacronucleata</taxon>
        <taxon>Oligohymenophorea</taxon>
        <taxon>Peniculida</taxon>
        <taxon>Parameciidae</taxon>
        <taxon>Paramecium</taxon>
    </lineage>
</organism>
<gene>
    <name evidence="1" type="ORF">PPENT_87.1.T1950007</name>
</gene>
<proteinExistence type="predicted"/>
<name>A0A8S1YHJ5_9CILI</name>
<keyword evidence="2" id="KW-1185">Reference proteome</keyword>
<protein>
    <submittedName>
        <fullName evidence="1">Uncharacterized protein</fullName>
    </submittedName>
</protein>